<proteinExistence type="predicted"/>
<feature type="compositionally biased region" description="Basic and acidic residues" evidence="1">
    <location>
        <begin position="44"/>
        <end position="54"/>
    </location>
</feature>
<organism evidence="2 3">
    <name type="scientific">Natronorubrum halalkaliphilum</name>
    <dbReference type="NCBI Taxonomy" id="2691917"/>
    <lineage>
        <taxon>Archaea</taxon>
        <taxon>Methanobacteriati</taxon>
        <taxon>Methanobacteriota</taxon>
        <taxon>Stenosarchaea group</taxon>
        <taxon>Halobacteria</taxon>
        <taxon>Halobacteriales</taxon>
        <taxon>Natrialbaceae</taxon>
        <taxon>Natronorubrum</taxon>
    </lineage>
</organism>
<dbReference type="AlphaFoldDB" id="A0A6B0VI96"/>
<gene>
    <name evidence="2" type="ORF">GS429_04255</name>
</gene>
<evidence type="ECO:0000313" key="3">
    <source>
        <dbReference type="Proteomes" id="UP000434101"/>
    </source>
</evidence>
<dbReference type="OrthoDB" id="159119at2157"/>
<name>A0A6B0VI96_9EURY</name>
<accession>A0A6B0VI96</accession>
<evidence type="ECO:0000313" key="2">
    <source>
        <dbReference type="EMBL" id="MXV61288.1"/>
    </source>
</evidence>
<reference evidence="2 3" key="1">
    <citation type="submission" date="2020-01" db="EMBL/GenBank/DDBJ databases">
        <title>Natronorubrum sp. JWXQ-INN 674 isolated from Inner Mongolia Autonomous Region of China.</title>
        <authorList>
            <person name="Xue Q."/>
        </authorList>
    </citation>
    <scope>NUCLEOTIDE SEQUENCE [LARGE SCALE GENOMIC DNA]</scope>
    <source>
        <strain evidence="2 3">JWXQ-INN-674</strain>
    </source>
</reference>
<comment type="caution">
    <text evidence="2">The sequence shown here is derived from an EMBL/GenBank/DDBJ whole genome shotgun (WGS) entry which is preliminary data.</text>
</comment>
<keyword evidence="3" id="KW-1185">Reference proteome</keyword>
<evidence type="ECO:0000256" key="1">
    <source>
        <dbReference type="SAM" id="MobiDB-lite"/>
    </source>
</evidence>
<feature type="region of interest" description="Disordered" evidence="1">
    <location>
        <begin position="44"/>
        <end position="69"/>
    </location>
</feature>
<dbReference type="RefSeq" id="WP_160063053.1">
    <property type="nucleotide sequence ID" value="NZ_WUYX01000017.1"/>
</dbReference>
<protein>
    <submittedName>
        <fullName evidence="2">Uncharacterized protein</fullName>
    </submittedName>
</protein>
<sequence>MSLYGVCYDCGDQATLRYKPDEKIDDQARPSVCNHCRTRREERMVDEFRDERPVPSHVPPVPEEGDDRE</sequence>
<dbReference type="EMBL" id="WUYX01000017">
    <property type="protein sequence ID" value="MXV61288.1"/>
    <property type="molecule type" value="Genomic_DNA"/>
</dbReference>
<dbReference type="Proteomes" id="UP000434101">
    <property type="component" value="Unassembled WGS sequence"/>
</dbReference>